<dbReference type="GO" id="GO:0004519">
    <property type="term" value="F:endonuclease activity"/>
    <property type="evidence" value="ECO:0007669"/>
    <property type="project" value="UniProtKB-KW"/>
</dbReference>
<dbReference type="AlphaFoldDB" id="A0AA49GSR6"/>
<dbReference type="GO" id="GO:0006310">
    <property type="term" value="P:DNA recombination"/>
    <property type="evidence" value="ECO:0007669"/>
    <property type="project" value="UniProtKB-KW"/>
</dbReference>
<proteinExistence type="inferred from homology"/>
<dbReference type="EMBL" id="CP120682">
    <property type="protein sequence ID" value="WKN36689.1"/>
    <property type="molecule type" value="Genomic_DNA"/>
</dbReference>
<reference evidence="6" key="1">
    <citation type="journal article" date="2023" name="Comput. Struct. Biotechnol. J.">
        <title>Discovery of a novel marine Bacteroidetes with a rich repertoire of carbohydrate-active enzymes.</title>
        <authorList>
            <person name="Chen B."/>
            <person name="Liu G."/>
            <person name="Chen Q."/>
            <person name="Wang H."/>
            <person name="Liu L."/>
            <person name="Tang K."/>
        </authorList>
    </citation>
    <scope>NUCLEOTIDE SEQUENCE</scope>
    <source>
        <strain evidence="6">TK19036</strain>
    </source>
</reference>
<dbReference type="Gene3D" id="3.60.21.10">
    <property type="match status" value="1"/>
</dbReference>
<sequence>MKILHTADWHLGKRLGEYSRLPEQEAVLEEICEICEREQVDVVLIAGDLFDTYHPGNDAAELLYRTVHRLSNNSQRAVIAIAGNHDSPDRVESTDLLARACGIIFQGRPETQVPLFKTQGGVQVVQSSPGFLEVMIPGVPYPLRLLSTPYANEVTLKRYLGTKKEDALREVLTEHWQELSTNHCNDEGVNMLMAHLYVASPDGPQWEEPEDEKPILHVGGISAVYPETFPNQLQYVALGHLHRHHIVCGTPCPITYSGTPLAYSFSEENQKKYVMLVEVEPGQPVSLTPVLLSKGRKLLRKRFKDTGEAISWLKANPNTFVELTLVSETYIDAKVKKTMYESHSGIVSIIPEIIRGEQEVSERPKIDLQQSLPTLFSKYFEQKRGQTPNQDLLKLLNEVIEEEGAI</sequence>
<evidence type="ECO:0000256" key="4">
    <source>
        <dbReference type="RuleBase" id="RU363069"/>
    </source>
</evidence>
<keyword evidence="4" id="KW-0255">Endonuclease</keyword>
<dbReference type="InterPro" id="IPR004593">
    <property type="entry name" value="SbcD"/>
</dbReference>
<evidence type="ECO:0000313" key="6">
    <source>
        <dbReference type="EMBL" id="WKN36689.1"/>
    </source>
</evidence>
<organism evidence="6">
    <name type="scientific">Roseihalotalea indica</name>
    <dbReference type="NCBI Taxonomy" id="2867963"/>
    <lineage>
        <taxon>Bacteria</taxon>
        <taxon>Pseudomonadati</taxon>
        <taxon>Bacteroidota</taxon>
        <taxon>Cytophagia</taxon>
        <taxon>Cytophagales</taxon>
        <taxon>Catalimonadaceae</taxon>
        <taxon>Roseihalotalea</taxon>
    </lineage>
</organism>
<feature type="domain" description="Calcineurin-like phosphoesterase" evidence="5">
    <location>
        <begin position="1"/>
        <end position="243"/>
    </location>
</feature>
<reference evidence="6" key="2">
    <citation type="journal article" date="2024" name="Antonie Van Leeuwenhoek">
        <title>Roseihalotalea indica gen. nov., sp. nov., a halophilic Bacteroidetes from mesopelagic Southwest Indian Ocean with higher carbohydrate metabolic potential.</title>
        <authorList>
            <person name="Chen B."/>
            <person name="Zhang M."/>
            <person name="Lin D."/>
            <person name="Ye J."/>
            <person name="Tang K."/>
        </authorList>
    </citation>
    <scope>NUCLEOTIDE SEQUENCE</scope>
    <source>
        <strain evidence="6">TK19036</strain>
    </source>
</reference>
<accession>A0AA49GSR6</accession>
<dbReference type="GO" id="GO:0008408">
    <property type="term" value="F:3'-5' exonuclease activity"/>
    <property type="evidence" value="ECO:0007669"/>
    <property type="project" value="InterPro"/>
</dbReference>
<keyword evidence="2 4" id="KW-0378">Hydrolase</keyword>
<keyword evidence="3 4" id="KW-0269">Exonuclease</keyword>
<keyword evidence="1 4" id="KW-0540">Nuclease</keyword>
<dbReference type="InterPro" id="IPR029052">
    <property type="entry name" value="Metallo-depent_PP-like"/>
</dbReference>
<protein>
    <recommendedName>
        <fullName evidence="4">Nuclease SbcCD subunit D</fullName>
    </recommendedName>
</protein>
<dbReference type="InterPro" id="IPR004843">
    <property type="entry name" value="Calcineurin-like_PHP"/>
</dbReference>
<dbReference type="CDD" id="cd00840">
    <property type="entry name" value="MPP_Mre11_N"/>
    <property type="match status" value="1"/>
</dbReference>
<evidence type="ECO:0000256" key="3">
    <source>
        <dbReference type="ARBA" id="ARBA00022839"/>
    </source>
</evidence>
<name>A0AA49GSR6_9BACT</name>
<dbReference type="PANTHER" id="PTHR30337:SF0">
    <property type="entry name" value="NUCLEASE SBCCD SUBUNIT D"/>
    <property type="match status" value="1"/>
</dbReference>
<dbReference type="InterPro" id="IPR041796">
    <property type="entry name" value="Mre11_N"/>
</dbReference>
<keyword evidence="4" id="KW-0235">DNA replication</keyword>
<comment type="similarity">
    <text evidence="4">Belongs to the SbcD family.</text>
</comment>
<evidence type="ECO:0000259" key="5">
    <source>
        <dbReference type="Pfam" id="PF00149"/>
    </source>
</evidence>
<evidence type="ECO:0000256" key="1">
    <source>
        <dbReference type="ARBA" id="ARBA00022722"/>
    </source>
</evidence>
<comment type="function">
    <text evidence="4">SbcCD cleaves DNA hairpin structures. These structures can inhibit DNA replication and are intermediates in certain DNA recombination reactions. The complex acts as a 3'-&gt;5' double strand exonuclease that can open hairpins. It also has a 5' single-strand endonuclease activity.</text>
</comment>
<dbReference type="NCBIfam" id="TIGR00619">
    <property type="entry name" value="sbcd"/>
    <property type="match status" value="1"/>
</dbReference>
<evidence type="ECO:0000256" key="2">
    <source>
        <dbReference type="ARBA" id="ARBA00022801"/>
    </source>
</evidence>
<gene>
    <name evidence="4 6" type="primary">sbcD</name>
    <name evidence="6" type="ORF">K4G66_30460</name>
</gene>
<dbReference type="GO" id="GO:0006260">
    <property type="term" value="P:DNA replication"/>
    <property type="evidence" value="ECO:0007669"/>
    <property type="project" value="UniProtKB-KW"/>
</dbReference>
<dbReference type="InterPro" id="IPR050535">
    <property type="entry name" value="DNA_Repair-Maintenance_Comp"/>
</dbReference>
<comment type="subunit">
    <text evidence="4">Heterodimer of SbcC and SbcD.</text>
</comment>
<dbReference type="SUPFAM" id="SSF56300">
    <property type="entry name" value="Metallo-dependent phosphatases"/>
    <property type="match status" value="1"/>
</dbReference>
<dbReference type="PANTHER" id="PTHR30337">
    <property type="entry name" value="COMPONENT OF ATP-DEPENDENT DSDNA EXONUCLEASE"/>
    <property type="match status" value="1"/>
</dbReference>
<keyword evidence="4" id="KW-0233">DNA recombination</keyword>
<dbReference type="Pfam" id="PF00149">
    <property type="entry name" value="Metallophos"/>
    <property type="match status" value="1"/>
</dbReference>